<keyword evidence="5" id="KW-1185">Reference proteome</keyword>
<comment type="similarity">
    <text evidence="1">Belongs to the 'GDXG' lipolytic enzyme family.</text>
</comment>
<organism evidence="4 5">
    <name type="scientific">Ambrosia artemisiifolia</name>
    <name type="common">Common ragweed</name>
    <dbReference type="NCBI Taxonomy" id="4212"/>
    <lineage>
        <taxon>Eukaryota</taxon>
        <taxon>Viridiplantae</taxon>
        <taxon>Streptophyta</taxon>
        <taxon>Embryophyta</taxon>
        <taxon>Tracheophyta</taxon>
        <taxon>Spermatophyta</taxon>
        <taxon>Magnoliopsida</taxon>
        <taxon>eudicotyledons</taxon>
        <taxon>Gunneridae</taxon>
        <taxon>Pentapetalae</taxon>
        <taxon>asterids</taxon>
        <taxon>campanulids</taxon>
        <taxon>Asterales</taxon>
        <taxon>Asteraceae</taxon>
        <taxon>Asteroideae</taxon>
        <taxon>Heliantheae alliance</taxon>
        <taxon>Heliantheae</taxon>
        <taxon>Ambrosia</taxon>
    </lineage>
</organism>
<feature type="compositionally biased region" description="Polar residues" evidence="2">
    <location>
        <begin position="41"/>
        <end position="59"/>
    </location>
</feature>
<name>A0AAD5GWE4_AMBAR</name>
<evidence type="ECO:0000313" key="5">
    <source>
        <dbReference type="Proteomes" id="UP001206925"/>
    </source>
</evidence>
<feature type="region of interest" description="Disordered" evidence="2">
    <location>
        <begin position="28"/>
        <end position="59"/>
    </location>
</feature>
<sequence>GNYIETKAKQTTNTNIMSDHNLPVEEHPPLIVLNPDGSYTRPASLQNSPPTSDQDSDTPVLTKDLTINHVNKTGVCIHIPKETMTTTETRPLKINGMILHNPFFGGVKRMDSEIRYSGANFTLSMSDECWDWALPIGASRDHEYCNPMMGGGLDAMGRIKDAGWRVVVTARLGDLMIDRQMEFVKALESKGVECKCFYGDGDHGIEYMDNIKAQELCDEISSYLSSITR</sequence>
<feature type="non-terminal residue" evidence="4">
    <location>
        <position position="1"/>
    </location>
</feature>
<evidence type="ECO:0000256" key="2">
    <source>
        <dbReference type="SAM" id="MobiDB-lite"/>
    </source>
</evidence>
<dbReference type="EMBL" id="JAMZMK010004258">
    <property type="protein sequence ID" value="KAI7754183.1"/>
    <property type="molecule type" value="Genomic_DNA"/>
</dbReference>
<feature type="domain" description="Alpha/beta hydrolase fold-3" evidence="3">
    <location>
        <begin position="91"/>
        <end position="199"/>
    </location>
</feature>
<dbReference type="Gene3D" id="3.40.50.1820">
    <property type="entry name" value="alpha/beta hydrolase"/>
    <property type="match status" value="1"/>
</dbReference>
<dbReference type="PANTHER" id="PTHR23024">
    <property type="entry name" value="ARYLACETAMIDE DEACETYLASE"/>
    <property type="match status" value="1"/>
</dbReference>
<evidence type="ECO:0000256" key="1">
    <source>
        <dbReference type="ARBA" id="ARBA00010515"/>
    </source>
</evidence>
<protein>
    <recommendedName>
        <fullName evidence="3">Alpha/beta hydrolase fold-3 domain-containing protein</fullName>
    </recommendedName>
</protein>
<dbReference type="Proteomes" id="UP001206925">
    <property type="component" value="Unassembled WGS sequence"/>
</dbReference>
<proteinExistence type="inferred from homology"/>
<dbReference type="InterPro" id="IPR013094">
    <property type="entry name" value="AB_hydrolase_3"/>
</dbReference>
<evidence type="ECO:0000259" key="3">
    <source>
        <dbReference type="Pfam" id="PF07859"/>
    </source>
</evidence>
<dbReference type="InterPro" id="IPR050466">
    <property type="entry name" value="Carboxylest/Gibb_receptor"/>
</dbReference>
<dbReference type="SUPFAM" id="SSF53474">
    <property type="entry name" value="alpha/beta-Hydrolases"/>
    <property type="match status" value="1"/>
</dbReference>
<dbReference type="InterPro" id="IPR029058">
    <property type="entry name" value="AB_hydrolase_fold"/>
</dbReference>
<reference evidence="4" key="1">
    <citation type="submission" date="2022-06" db="EMBL/GenBank/DDBJ databases">
        <title>Uncovering the hologenomic basis of an extraordinary plant invasion.</title>
        <authorList>
            <person name="Bieker V.C."/>
            <person name="Martin M.D."/>
            <person name="Gilbert T."/>
            <person name="Hodgins K."/>
            <person name="Battlay P."/>
            <person name="Petersen B."/>
            <person name="Wilson J."/>
        </authorList>
    </citation>
    <scope>NUCLEOTIDE SEQUENCE</scope>
    <source>
        <strain evidence="4">AA19_3_7</strain>
        <tissue evidence="4">Leaf</tissue>
    </source>
</reference>
<dbReference type="PANTHER" id="PTHR23024:SF546">
    <property type="entry name" value="CARBOXYLESTERASE 120-RELATED"/>
    <property type="match status" value="1"/>
</dbReference>
<dbReference type="AlphaFoldDB" id="A0AAD5GWE4"/>
<accession>A0AAD5GWE4</accession>
<dbReference type="Pfam" id="PF07859">
    <property type="entry name" value="Abhydrolase_3"/>
    <property type="match status" value="1"/>
</dbReference>
<gene>
    <name evidence="4" type="ORF">M8C21_012601</name>
</gene>
<comment type="caution">
    <text evidence="4">The sequence shown here is derived from an EMBL/GenBank/DDBJ whole genome shotgun (WGS) entry which is preliminary data.</text>
</comment>
<evidence type="ECO:0000313" key="4">
    <source>
        <dbReference type="EMBL" id="KAI7754183.1"/>
    </source>
</evidence>
<dbReference type="GO" id="GO:0016787">
    <property type="term" value="F:hydrolase activity"/>
    <property type="evidence" value="ECO:0007669"/>
    <property type="project" value="InterPro"/>
</dbReference>